<dbReference type="AlphaFoldDB" id="A0A4U8ULW4"/>
<proteinExistence type="predicted"/>
<organism evidence="1 2">
    <name type="scientific">Steinernema carpocapsae</name>
    <name type="common">Entomopathogenic nematode</name>
    <dbReference type="NCBI Taxonomy" id="34508"/>
    <lineage>
        <taxon>Eukaryota</taxon>
        <taxon>Metazoa</taxon>
        <taxon>Ecdysozoa</taxon>
        <taxon>Nematoda</taxon>
        <taxon>Chromadorea</taxon>
        <taxon>Rhabditida</taxon>
        <taxon>Tylenchina</taxon>
        <taxon>Panagrolaimomorpha</taxon>
        <taxon>Strongyloidoidea</taxon>
        <taxon>Steinernematidae</taxon>
        <taxon>Steinernema</taxon>
    </lineage>
</organism>
<gene>
    <name evidence="1" type="ORF">L596_001556</name>
</gene>
<comment type="caution">
    <text evidence="1">The sequence shown here is derived from an EMBL/GenBank/DDBJ whole genome shotgun (WGS) entry which is preliminary data.</text>
</comment>
<evidence type="ECO:0000313" key="1">
    <source>
        <dbReference type="EMBL" id="TMS33866.1"/>
    </source>
</evidence>
<protein>
    <submittedName>
        <fullName evidence="1">Uncharacterized protein</fullName>
    </submittedName>
</protein>
<name>A0A4U8ULW4_STECR</name>
<dbReference type="EMBL" id="AZBU02000001">
    <property type="protein sequence ID" value="TMS33866.1"/>
    <property type="molecule type" value="Genomic_DNA"/>
</dbReference>
<reference evidence="1 2" key="2">
    <citation type="journal article" date="2019" name="G3 (Bethesda)">
        <title>Hybrid Assembly of the Genome of the Entomopathogenic Nematode Steinernema carpocapsae Identifies the X-Chromosome.</title>
        <authorList>
            <person name="Serra L."/>
            <person name="Macchietto M."/>
            <person name="Macias-Munoz A."/>
            <person name="McGill C.J."/>
            <person name="Rodriguez I.M."/>
            <person name="Rodriguez B."/>
            <person name="Murad R."/>
            <person name="Mortazavi A."/>
        </authorList>
    </citation>
    <scope>NUCLEOTIDE SEQUENCE [LARGE SCALE GENOMIC DNA]</scope>
    <source>
        <strain evidence="1 2">ALL</strain>
    </source>
</reference>
<keyword evidence="2" id="KW-1185">Reference proteome</keyword>
<sequence length="78" mass="9244">MQSGYIFGNFVLLIKKTATQQLDFWILSSYTDERTQLRKPVLLKRMTAHFSGQRLNRKETAELTRLRQTGECDQRKNH</sequence>
<accession>A0A4U8ULW4</accession>
<dbReference type="Proteomes" id="UP000298663">
    <property type="component" value="Unassembled WGS sequence"/>
</dbReference>
<evidence type="ECO:0000313" key="2">
    <source>
        <dbReference type="Proteomes" id="UP000298663"/>
    </source>
</evidence>
<reference evidence="1 2" key="1">
    <citation type="journal article" date="2015" name="Genome Biol.">
        <title>Comparative genomics of Steinernema reveals deeply conserved gene regulatory networks.</title>
        <authorList>
            <person name="Dillman A.R."/>
            <person name="Macchietto M."/>
            <person name="Porter C.F."/>
            <person name="Rogers A."/>
            <person name="Williams B."/>
            <person name="Antoshechkin I."/>
            <person name="Lee M.M."/>
            <person name="Goodwin Z."/>
            <person name="Lu X."/>
            <person name="Lewis E.E."/>
            <person name="Goodrich-Blair H."/>
            <person name="Stock S.P."/>
            <person name="Adams B.J."/>
            <person name="Sternberg P.W."/>
            <person name="Mortazavi A."/>
        </authorList>
    </citation>
    <scope>NUCLEOTIDE SEQUENCE [LARGE SCALE GENOMIC DNA]</scope>
    <source>
        <strain evidence="1 2">ALL</strain>
    </source>
</reference>